<dbReference type="RefSeq" id="WP_145189698.1">
    <property type="nucleotide sequence ID" value="NZ_CP036290.1"/>
</dbReference>
<evidence type="ECO:0000313" key="3">
    <source>
        <dbReference type="Proteomes" id="UP000319342"/>
    </source>
</evidence>
<keyword evidence="3" id="KW-1185">Reference proteome</keyword>
<organism evidence="2 3">
    <name type="scientific">Rohdeia mirabilis</name>
    <dbReference type="NCBI Taxonomy" id="2528008"/>
    <lineage>
        <taxon>Bacteria</taxon>
        <taxon>Pseudomonadati</taxon>
        <taxon>Planctomycetota</taxon>
        <taxon>Planctomycetia</taxon>
        <taxon>Planctomycetia incertae sedis</taxon>
        <taxon>Rohdeia</taxon>
    </lineage>
</organism>
<proteinExistence type="predicted"/>
<protein>
    <submittedName>
        <fullName evidence="2">Uncharacterized protein</fullName>
    </submittedName>
</protein>
<reference evidence="2 3" key="1">
    <citation type="submission" date="2019-02" db="EMBL/GenBank/DDBJ databases">
        <title>Deep-cultivation of Planctomycetes and their phenomic and genomic characterization uncovers novel biology.</title>
        <authorList>
            <person name="Wiegand S."/>
            <person name="Jogler M."/>
            <person name="Boedeker C."/>
            <person name="Pinto D."/>
            <person name="Vollmers J."/>
            <person name="Rivas-Marin E."/>
            <person name="Kohn T."/>
            <person name="Peeters S.H."/>
            <person name="Heuer A."/>
            <person name="Rast P."/>
            <person name="Oberbeckmann S."/>
            <person name="Bunk B."/>
            <person name="Jeske O."/>
            <person name="Meyerdierks A."/>
            <person name="Storesund J.E."/>
            <person name="Kallscheuer N."/>
            <person name="Luecker S."/>
            <person name="Lage O.M."/>
            <person name="Pohl T."/>
            <person name="Merkel B.J."/>
            <person name="Hornburger P."/>
            <person name="Mueller R.-W."/>
            <person name="Bruemmer F."/>
            <person name="Labrenz M."/>
            <person name="Spormann A.M."/>
            <person name="Op den Camp H."/>
            <person name="Overmann J."/>
            <person name="Amann R."/>
            <person name="Jetten M.S.M."/>
            <person name="Mascher T."/>
            <person name="Medema M.H."/>
            <person name="Devos D.P."/>
            <person name="Kaster A.-K."/>
            <person name="Ovreas L."/>
            <person name="Rohde M."/>
            <person name="Galperin M.Y."/>
            <person name="Jogler C."/>
        </authorList>
    </citation>
    <scope>NUCLEOTIDE SEQUENCE [LARGE SCALE GENOMIC DNA]</scope>
    <source>
        <strain evidence="2 3">Pla163</strain>
    </source>
</reference>
<dbReference type="EMBL" id="CP036290">
    <property type="protein sequence ID" value="QDU85750.1"/>
    <property type="molecule type" value="Genomic_DNA"/>
</dbReference>
<feature type="compositionally biased region" description="Polar residues" evidence="1">
    <location>
        <begin position="28"/>
        <end position="38"/>
    </location>
</feature>
<dbReference type="AlphaFoldDB" id="A0A518D2Q0"/>
<evidence type="ECO:0000313" key="2">
    <source>
        <dbReference type="EMBL" id="QDU85750.1"/>
    </source>
</evidence>
<feature type="region of interest" description="Disordered" evidence="1">
    <location>
        <begin position="26"/>
        <end position="48"/>
    </location>
</feature>
<gene>
    <name evidence="2" type="ORF">Pla163_28840</name>
</gene>
<accession>A0A518D2Q0</accession>
<name>A0A518D2Q0_9BACT</name>
<evidence type="ECO:0000256" key="1">
    <source>
        <dbReference type="SAM" id="MobiDB-lite"/>
    </source>
</evidence>
<sequence length="190" mass="19255">MKKLITASFVLVFGLLGVVAFRDRPQSGGDTSDATSNAGAAPDASSATVPAGVSPFAGGALTLDLPAGGVDATADAPASRVVSGFRFVRWPDSASWVASATMPAMVMDRLLAKSAEVELSRETVTLGCGHEAVLQERDNVGSDGIGDAWGLVLFDGDAAYEVSAGFGPTPAERAGARAVVLSTRFVASGH</sequence>
<dbReference type="Proteomes" id="UP000319342">
    <property type="component" value="Chromosome"/>
</dbReference>